<organism evidence="13">
    <name type="scientific">Tetraodon nigroviridis</name>
    <name type="common">Spotted green pufferfish</name>
    <name type="synonym">Chelonodon nigroviridis</name>
    <dbReference type="NCBI Taxonomy" id="99883"/>
    <lineage>
        <taxon>Eukaryota</taxon>
        <taxon>Metazoa</taxon>
        <taxon>Chordata</taxon>
        <taxon>Craniata</taxon>
        <taxon>Vertebrata</taxon>
        <taxon>Euteleostomi</taxon>
        <taxon>Actinopterygii</taxon>
        <taxon>Neopterygii</taxon>
        <taxon>Teleostei</taxon>
        <taxon>Neoteleostei</taxon>
        <taxon>Acanthomorphata</taxon>
        <taxon>Eupercaria</taxon>
        <taxon>Tetraodontiformes</taxon>
        <taxon>Tetradontoidea</taxon>
        <taxon>Tetraodontidae</taxon>
        <taxon>Tetraodon</taxon>
    </lineage>
</organism>
<evidence type="ECO:0000259" key="12">
    <source>
        <dbReference type="PROSITE" id="PS50003"/>
    </source>
</evidence>
<gene>
    <name evidence="13" type="ORF">GSTENG00001297001</name>
</gene>
<accession>Q4TG35</accession>
<dbReference type="GO" id="GO:0042995">
    <property type="term" value="C:cell projection"/>
    <property type="evidence" value="ECO:0007669"/>
    <property type="project" value="UniProtKB-SubCell"/>
</dbReference>
<protein>
    <recommendedName>
        <fullName evidence="5">Actin filament-associated protein 1-like 1</fullName>
    </recommendedName>
</protein>
<dbReference type="InterPro" id="IPR011993">
    <property type="entry name" value="PH-like_dom_sf"/>
</dbReference>
<dbReference type="GO" id="GO:0017124">
    <property type="term" value="F:SH3 domain binding"/>
    <property type="evidence" value="ECO:0007669"/>
    <property type="project" value="TreeGrafter"/>
</dbReference>
<evidence type="ECO:0000256" key="6">
    <source>
        <dbReference type="ARBA" id="ARBA00022490"/>
    </source>
</evidence>
<feature type="non-terminal residue" evidence="13">
    <location>
        <position position="265"/>
    </location>
</feature>
<feature type="coiled-coil region" evidence="11">
    <location>
        <begin position="220"/>
        <end position="261"/>
    </location>
</feature>
<evidence type="ECO:0000256" key="9">
    <source>
        <dbReference type="ARBA" id="ARBA00023054"/>
    </source>
</evidence>
<evidence type="ECO:0000256" key="5">
    <source>
        <dbReference type="ARBA" id="ARBA00016930"/>
    </source>
</evidence>
<keyword evidence="10" id="KW-0966">Cell projection</keyword>
<dbReference type="GO" id="GO:0002102">
    <property type="term" value="C:podosome"/>
    <property type="evidence" value="ECO:0007669"/>
    <property type="project" value="UniProtKB-SubCell"/>
</dbReference>
<evidence type="ECO:0000256" key="11">
    <source>
        <dbReference type="SAM" id="Coils"/>
    </source>
</evidence>
<evidence type="ECO:0000256" key="10">
    <source>
        <dbReference type="ARBA" id="ARBA00023273"/>
    </source>
</evidence>
<sequence length="265" mass="30274">YLSVCLSGAWKERWCVLRGGNLYLQKDPGDQRPPVVMMPLRGAEVVPGGLGPKHPFSFCIRQSGNELASLEASSSEDLGRWLGLLFAETGSTSMPEELHYDYIDVDTLTDIRHAARHSFLRDSEKTEQQAAIRRHASNVNHYARYGKTRAEEDARRYLQQKEELEEQKKELRTALISLRRDKRDVKEEMKNGAGWIHRQKGFLWHSVFAAITQCVSVCVGHDLEQRLARLETLCKQKEEERVELELKLTEVKENLKKSLARGSAG</sequence>
<dbReference type="PANTHER" id="PTHR14338">
    <property type="entry name" value="ACTIN FILAMENT-ASSOCIATED PROTEIN 1 FAMILY MEMBER"/>
    <property type="match status" value="1"/>
</dbReference>
<keyword evidence="8" id="KW-0965">Cell junction</keyword>
<dbReference type="Gene3D" id="2.30.29.30">
    <property type="entry name" value="Pleckstrin-homology domain (PH domain)/Phosphotyrosine-binding domain (PTB)"/>
    <property type="match status" value="1"/>
</dbReference>
<dbReference type="InterPro" id="IPR001849">
    <property type="entry name" value="PH_domain"/>
</dbReference>
<dbReference type="FunFam" id="2.30.29.30:FF:000020">
    <property type="entry name" value="Actin filament-associated protein 1-like 2 isoform 1"/>
    <property type="match status" value="1"/>
</dbReference>
<reference evidence="13" key="1">
    <citation type="journal article" date="2004" name="Nature">
        <title>Genome duplication in the teleost fish Tetraodon nigroviridis reveals the early vertebrate proto-karyotype.</title>
        <authorList>
            <person name="Jaillon O."/>
            <person name="Aury J.-M."/>
            <person name="Brunet F."/>
            <person name="Petit J.-L."/>
            <person name="Stange-Thomann N."/>
            <person name="Mauceli E."/>
            <person name="Bouneau L."/>
            <person name="Fischer C."/>
            <person name="Ozouf-Costaz C."/>
            <person name="Bernot A."/>
            <person name="Nicaud S."/>
            <person name="Jaffe D."/>
            <person name="Fisher S."/>
            <person name="Lutfalla G."/>
            <person name="Dossat C."/>
            <person name="Segurens B."/>
            <person name="Dasilva C."/>
            <person name="Salanoubat M."/>
            <person name="Levy M."/>
            <person name="Boudet N."/>
            <person name="Castellano S."/>
            <person name="Anthouard V."/>
            <person name="Jubin C."/>
            <person name="Castelli V."/>
            <person name="Katinka M."/>
            <person name="Vacherie B."/>
            <person name="Biemont C."/>
            <person name="Skalli Z."/>
            <person name="Cattolico L."/>
            <person name="Poulain J."/>
            <person name="De Berardinis V."/>
            <person name="Cruaud C."/>
            <person name="Duprat S."/>
            <person name="Brottier P."/>
            <person name="Coutanceau J.-P."/>
            <person name="Gouzy J."/>
            <person name="Parra G."/>
            <person name="Lardier G."/>
            <person name="Chapple C."/>
            <person name="McKernan K.J."/>
            <person name="McEwan P."/>
            <person name="Bosak S."/>
            <person name="Kellis M."/>
            <person name="Volff J.-N."/>
            <person name="Guigo R."/>
            <person name="Zody M.C."/>
            <person name="Mesirov J."/>
            <person name="Lindblad-Toh K."/>
            <person name="Birren B."/>
            <person name="Nusbaum C."/>
            <person name="Kahn D."/>
            <person name="Robinson-Rechavi M."/>
            <person name="Laudet V."/>
            <person name="Schachter V."/>
            <person name="Quetier F."/>
            <person name="Saurin W."/>
            <person name="Scarpelli C."/>
            <person name="Wincker P."/>
            <person name="Lander E.S."/>
            <person name="Weissenbach J."/>
            <person name="Roest Crollius H."/>
        </authorList>
    </citation>
    <scope>NUCLEOTIDE SEQUENCE [LARGE SCALE GENOMIC DNA]</scope>
</reference>
<evidence type="ECO:0000256" key="8">
    <source>
        <dbReference type="ARBA" id="ARBA00022949"/>
    </source>
</evidence>
<feature type="domain" description="PH" evidence="12">
    <location>
        <begin position="1"/>
        <end position="90"/>
    </location>
</feature>
<proteinExistence type="predicted"/>
<dbReference type="OrthoDB" id="9937741at2759"/>
<dbReference type="PROSITE" id="PS50003">
    <property type="entry name" value="PH_DOMAIN"/>
    <property type="match status" value="1"/>
</dbReference>
<comment type="function">
    <text evidence="1">May be involved in podosome and invadosome formation.</text>
</comment>
<dbReference type="SMART" id="SM00233">
    <property type="entry name" value="PH"/>
    <property type="match status" value="1"/>
</dbReference>
<dbReference type="InterPro" id="IPR030113">
    <property type="entry name" value="AFAP"/>
</dbReference>
<dbReference type="SUPFAM" id="SSF50729">
    <property type="entry name" value="PH domain-like"/>
    <property type="match status" value="1"/>
</dbReference>
<dbReference type="AlphaFoldDB" id="Q4TG35"/>
<evidence type="ECO:0000313" key="13">
    <source>
        <dbReference type="EMBL" id="CAF88147.1"/>
    </source>
</evidence>
<dbReference type="EMBL" id="CAAE01003941">
    <property type="protein sequence ID" value="CAF88147.1"/>
    <property type="molecule type" value="Genomic_DNA"/>
</dbReference>
<evidence type="ECO:0000256" key="7">
    <source>
        <dbReference type="ARBA" id="ARBA00022737"/>
    </source>
</evidence>
<dbReference type="PANTHER" id="PTHR14338:SF1">
    <property type="entry name" value="ACTIN FILAMENT-ASSOCIATED PROTEIN 1-LIKE 1"/>
    <property type="match status" value="1"/>
</dbReference>
<keyword evidence="7" id="KW-0677">Repeat</keyword>
<keyword evidence="9 11" id="KW-0175">Coiled coil</keyword>
<dbReference type="KEGG" id="tng:GSTEN00001297G001"/>
<evidence type="ECO:0000256" key="4">
    <source>
        <dbReference type="ARBA" id="ARBA00004496"/>
    </source>
</evidence>
<reference evidence="13" key="2">
    <citation type="submission" date="2004-02" db="EMBL/GenBank/DDBJ databases">
        <authorList>
            <consortium name="Genoscope"/>
            <consortium name="Whitehead Institute Centre for Genome Research"/>
        </authorList>
    </citation>
    <scope>NUCLEOTIDE SEQUENCE</scope>
</reference>
<evidence type="ECO:0000256" key="3">
    <source>
        <dbReference type="ARBA" id="ARBA00004264"/>
    </source>
</evidence>
<evidence type="ECO:0000256" key="1">
    <source>
        <dbReference type="ARBA" id="ARBA00002089"/>
    </source>
</evidence>
<feature type="non-terminal residue" evidence="13">
    <location>
        <position position="1"/>
    </location>
</feature>
<comment type="caution">
    <text evidence="13">The sequence shown here is derived from an EMBL/GenBank/DDBJ whole genome shotgun (WGS) entry which is preliminary data.</text>
</comment>
<comment type="subcellular location">
    <subcellularLocation>
        <location evidence="3">Cell projection</location>
        <location evidence="3">Invadopodium</location>
    </subcellularLocation>
    <subcellularLocation>
        <location evidence="2">Cell projection</location>
        <location evidence="2">Podosome</location>
    </subcellularLocation>
    <subcellularLocation>
        <location evidence="4">Cytoplasm</location>
    </subcellularLocation>
</comment>
<dbReference type="Pfam" id="PF00169">
    <property type="entry name" value="PH"/>
    <property type="match status" value="1"/>
</dbReference>
<name>Q4TG35_TETNG</name>
<keyword evidence="6" id="KW-0963">Cytoplasm</keyword>
<dbReference type="GO" id="GO:0005829">
    <property type="term" value="C:cytosol"/>
    <property type="evidence" value="ECO:0007669"/>
    <property type="project" value="TreeGrafter"/>
</dbReference>
<evidence type="ECO:0000256" key="2">
    <source>
        <dbReference type="ARBA" id="ARBA00004188"/>
    </source>
</evidence>
<feature type="coiled-coil region" evidence="11">
    <location>
        <begin position="147"/>
        <end position="188"/>
    </location>
</feature>